<feature type="compositionally biased region" description="Low complexity" evidence="12">
    <location>
        <begin position="527"/>
        <end position="557"/>
    </location>
</feature>
<dbReference type="FunFam" id="1.20.58.1040:FF:000001">
    <property type="entry name" value="Glucan endo-1,3-beta-glucosidase 4"/>
    <property type="match status" value="1"/>
</dbReference>
<keyword evidence="9" id="KW-0325">Glycoprotein</keyword>
<organism evidence="15 16">
    <name type="scientific">Nelumbo nucifera</name>
    <name type="common">Sacred lotus</name>
    <dbReference type="NCBI Taxonomy" id="4432"/>
    <lineage>
        <taxon>Eukaryota</taxon>
        <taxon>Viridiplantae</taxon>
        <taxon>Streptophyta</taxon>
        <taxon>Embryophyta</taxon>
        <taxon>Tracheophyta</taxon>
        <taxon>Spermatophyta</taxon>
        <taxon>Magnoliopsida</taxon>
        <taxon>Proteales</taxon>
        <taxon>Nelumbonaceae</taxon>
        <taxon>Nelumbo</taxon>
    </lineage>
</organism>
<gene>
    <name evidence="16" type="primary">LOC104607138</name>
</gene>
<feature type="domain" description="X8" evidence="14">
    <location>
        <begin position="442"/>
        <end position="526"/>
    </location>
</feature>
<dbReference type="Pfam" id="PF07983">
    <property type="entry name" value="X8"/>
    <property type="match status" value="1"/>
</dbReference>
<dbReference type="GO" id="GO:0009506">
    <property type="term" value="C:plasmodesma"/>
    <property type="evidence" value="ECO:0007669"/>
    <property type="project" value="UniProtKB-ARBA"/>
</dbReference>
<dbReference type="OrthoDB" id="417697at2759"/>
<reference evidence="16" key="1">
    <citation type="submission" date="2025-08" db="UniProtKB">
        <authorList>
            <consortium name="RefSeq"/>
        </authorList>
    </citation>
    <scope>IDENTIFICATION</scope>
</reference>
<dbReference type="GO" id="GO:0005886">
    <property type="term" value="C:plasma membrane"/>
    <property type="evidence" value="ECO:0007669"/>
    <property type="project" value="UniProtKB-SubCell"/>
</dbReference>
<keyword evidence="4" id="KW-0336">GPI-anchor</keyword>
<dbReference type="Proteomes" id="UP000189703">
    <property type="component" value="Unplaced"/>
</dbReference>
<dbReference type="InParanoid" id="A0A1U8AT22"/>
<feature type="signal peptide" evidence="13">
    <location>
        <begin position="1"/>
        <end position="25"/>
    </location>
</feature>
<dbReference type="Pfam" id="PF00332">
    <property type="entry name" value="Glyco_hydro_17"/>
    <property type="match status" value="1"/>
</dbReference>
<dbReference type="eggNOG" id="ENOG502QRYC">
    <property type="taxonomic scope" value="Eukaryota"/>
</dbReference>
<evidence type="ECO:0000256" key="5">
    <source>
        <dbReference type="ARBA" id="ARBA00022729"/>
    </source>
</evidence>
<keyword evidence="8" id="KW-1015">Disulfide bond</keyword>
<dbReference type="GO" id="GO:0098552">
    <property type="term" value="C:side of membrane"/>
    <property type="evidence" value="ECO:0007669"/>
    <property type="project" value="UniProtKB-KW"/>
</dbReference>
<feature type="region of interest" description="Disordered" evidence="12">
    <location>
        <begin position="523"/>
        <end position="586"/>
    </location>
</feature>
<dbReference type="PANTHER" id="PTHR31044">
    <property type="entry name" value="BETA-1,3 GLUCANASE"/>
    <property type="match status" value="1"/>
</dbReference>
<keyword evidence="4" id="KW-0449">Lipoprotein</keyword>
<proteinExistence type="inferred from homology"/>
<evidence type="ECO:0000256" key="9">
    <source>
        <dbReference type="ARBA" id="ARBA00023180"/>
    </source>
</evidence>
<dbReference type="InterPro" id="IPR012946">
    <property type="entry name" value="X8"/>
</dbReference>
<dbReference type="PANTHER" id="PTHR31044:SF120">
    <property type="entry name" value="CARBOHYDRATE-BINDING X8 DOMAIN SUPERFAMILY PROTEIN"/>
    <property type="match status" value="1"/>
</dbReference>
<keyword evidence="3" id="KW-1003">Cell membrane</keyword>
<evidence type="ECO:0000256" key="11">
    <source>
        <dbReference type="RuleBase" id="RU004335"/>
    </source>
</evidence>
<evidence type="ECO:0000256" key="3">
    <source>
        <dbReference type="ARBA" id="ARBA00022475"/>
    </source>
</evidence>
<evidence type="ECO:0000256" key="2">
    <source>
        <dbReference type="ARBA" id="ARBA00008773"/>
    </source>
</evidence>
<keyword evidence="10" id="KW-0326">Glycosidase</keyword>
<comment type="subcellular location">
    <subcellularLocation>
        <location evidence="1">Cell membrane</location>
        <topology evidence="1">Lipid-anchor</topology>
        <topology evidence="1">GPI-anchor</topology>
    </subcellularLocation>
</comment>
<sequence>MAMGASSNTLFFLFFSLSLLTFCYSGTLVGFSYDARRSATSSPKETMSFLKENNVSPSQIRVFAADDRVLPQLSNAGIPVDLYLDEIQVERLSKSKASVIAWLKTHLIGFLPHVNITSIIVGTSSSTSSTTQNQLPLLLHTMNYIHSVLTWFALEGQVKVSVSFSMPFLESLNKTQARDLHGILDFIRKSRSFAVIRTVINGELSMGDHFVRLMIGTARNASIALRYCDVPLVVTVGSSAVPSAVEVSEFSEKILRSIGNNTEAIGNVTGLFAEIPSVEESKRKELKIEEEQIFHSAHRELLDHGGMEQRSISKRTTLHDVIGSPASTLPINPTPTIITVPSTTNPVTVMPANPVTSPVTIPSTTPISIPPANPTNPPIIGPITNPVTTPVTTPTTPTVTNPVTTYPVAPPGNVPITTPTIPITNPVTPPATTGSSIIPGQTWCIARSGVLQNALQIALDYACGIGGADCSTIQPTGSCYNPNTLQNHASYAFNSYFQKNPVPSSCDFGGTATIVNTNPSTGSCVYPSTSSSPPSQSLPTTSSPLPPATASSGSSAPVIGTSGPATGTTIFGTQPPPGSNTTVSTSTTLQPQYRCILLLTPITFVMLRVVM</sequence>
<evidence type="ECO:0000256" key="13">
    <source>
        <dbReference type="SAM" id="SignalP"/>
    </source>
</evidence>
<evidence type="ECO:0000256" key="6">
    <source>
        <dbReference type="ARBA" id="ARBA00022801"/>
    </source>
</evidence>
<evidence type="ECO:0000256" key="4">
    <source>
        <dbReference type="ARBA" id="ARBA00022622"/>
    </source>
</evidence>
<evidence type="ECO:0000256" key="10">
    <source>
        <dbReference type="ARBA" id="ARBA00023295"/>
    </source>
</evidence>
<keyword evidence="6" id="KW-0378">Hydrolase</keyword>
<dbReference type="Gene3D" id="3.20.20.80">
    <property type="entry name" value="Glycosidases"/>
    <property type="match status" value="1"/>
</dbReference>
<evidence type="ECO:0000259" key="14">
    <source>
        <dbReference type="SMART" id="SM00768"/>
    </source>
</evidence>
<name>A0A1U8AT22_NELNU</name>
<dbReference type="InterPro" id="IPR044788">
    <property type="entry name" value="X8_dom_prot"/>
</dbReference>
<dbReference type="RefSeq" id="XP_010270976.1">
    <property type="nucleotide sequence ID" value="XM_010272674.2"/>
</dbReference>
<dbReference type="SUPFAM" id="SSF51445">
    <property type="entry name" value="(Trans)glycosidases"/>
    <property type="match status" value="1"/>
</dbReference>
<evidence type="ECO:0000256" key="1">
    <source>
        <dbReference type="ARBA" id="ARBA00004609"/>
    </source>
</evidence>
<dbReference type="OMA" id="SCGSECL"/>
<dbReference type="Gene3D" id="1.20.58.1040">
    <property type="match status" value="1"/>
</dbReference>
<dbReference type="SMART" id="SM00768">
    <property type="entry name" value="X8"/>
    <property type="match status" value="1"/>
</dbReference>
<dbReference type="STRING" id="4432.A0A1U8AT22"/>
<comment type="similarity">
    <text evidence="2 11">Belongs to the glycosyl hydrolase 17 family.</text>
</comment>
<evidence type="ECO:0000256" key="7">
    <source>
        <dbReference type="ARBA" id="ARBA00023136"/>
    </source>
</evidence>
<protein>
    <submittedName>
        <fullName evidence="16">Uncharacterized threonine-rich GPI-anchored glycoprotein PJ4664.02-like</fullName>
    </submittedName>
</protein>
<dbReference type="AlphaFoldDB" id="A0A1U8AT22"/>
<dbReference type="KEGG" id="nnu:104607138"/>
<dbReference type="InterPro" id="IPR017853">
    <property type="entry name" value="GH"/>
</dbReference>
<evidence type="ECO:0000256" key="8">
    <source>
        <dbReference type="ARBA" id="ARBA00023157"/>
    </source>
</evidence>
<accession>A0A1U8AT22</accession>
<feature type="compositionally biased region" description="Polar residues" evidence="12">
    <location>
        <begin position="563"/>
        <end position="572"/>
    </location>
</feature>
<keyword evidence="5 13" id="KW-0732">Signal</keyword>
<dbReference type="GeneID" id="104607138"/>
<feature type="chain" id="PRO_5010586837" evidence="13">
    <location>
        <begin position="26"/>
        <end position="611"/>
    </location>
</feature>
<evidence type="ECO:0000313" key="15">
    <source>
        <dbReference type="Proteomes" id="UP000189703"/>
    </source>
</evidence>
<keyword evidence="15" id="KW-1185">Reference proteome</keyword>
<dbReference type="GO" id="GO:0005975">
    <property type="term" value="P:carbohydrate metabolic process"/>
    <property type="evidence" value="ECO:0007669"/>
    <property type="project" value="InterPro"/>
</dbReference>
<evidence type="ECO:0000313" key="16">
    <source>
        <dbReference type="RefSeq" id="XP_010270976.1"/>
    </source>
</evidence>
<evidence type="ECO:0000256" key="12">
    <source>
        <dbReference type="SAM" id="MobiDB-lite"/>
    </source>
</evidence>
<dbReference type="InterPro" id="IPR000490">
    <property type="entry name" value="Glyco_hydro_17"/>
</dbReference>
<dbReference type="GO" id="GO:0004553">
    <property type="term" value="F:hydrolase activity, hydrolyzing O-glycosyl compounds"/>
    <property type="evidence" value="ECO:0007669"/>
    <property type="project" value="InterPro"/>
</dbReference>
<keyword evidence="7" id="KW-0472">Membrane</keyword>